<keyword evidence="3" id="KW-1185">Reference proteome</keyword>
<dbReference type="SUPFAM" id="SSF52540">
    <property type="entry name" value="P-loop containing nucleoside triphosphate hydrolases"/>
    <property type="match status" value="1"/>
</dbReference>
<sequence>MQVDRPILVTGCPRSGTTWTGNVIGAAREVFLIYEPFNDDVGARLRLPERFMRLTDGNSAPHRQEIDDLIALGRLSRRSALAMRGIAERWRPGEKRYTPGWLAFRRLHSQGQDFFGPRRVCIKDPIAFYSSEWLADTYDAQVIVMVRHPCSVIASYLSLGWESEVEAMLPHPVPEGFAGLRDEIEARNGPVQDRLTDLILQWKLFTAETLDLQRRRPDWTYILHDDLCLRPLHYFEAIFAKLGLSFTSDIADKVRRESSGTKNAANGKPVQHRHERDSRSVIDAWQEKLPGEIAERILRETAELWEEAQRRLLT</sequence>
<dbReference type="Proteomes" id="UP001269144">
    <property type="component" value="Unassembled WGS sequence"/>
</dbReference>
<proteinExistence type="predicted"/>
<dbReference type="PANTHER" id="PTHR10704:SF44">
    <property type="entry name" value="LD35051P-RELATED"/>
    <property type="match status" value="1"/>
</dbReference>
<dbReference type="EMBL" id="JAVQLW010000002">
    <property type="protein sequence ID" value="MDS9468937.1"/>
    <property type="molecule type" value="Genomic_DNA"/>
</dbReference>
<name>A0ABU2HV68_9RHOB</name>
<evidence type="ECO:0000256" key="1">
    <source>
        <dbReference type="SAM" id="MobiDB-lite"/>
    </source>
</evidence>
<evidence type="ECO:0000313" key="3">
    <source>
        <dbReference type="Proteomes" id="UP001269144"/>
    </source>
</evidence>
<comment type="caution">
    <text evidence="2">The sequence shown here is derived from an EMBL/GenBank/DDBJ whole genome shotgun (WGS) entry which is preliminary data.</text>
</comment>
<gene>
    <name evidence="2" type="ORF">RGQ15_15325</name>
</gene>
<organism evidence="2 3">
    <name type="scientific">Paracoccus aurantius</name>
    <dbReference type="NCBI Taxonomy" id="3073814"/>
    <lineage>
        <taxon>Bacteria</taxon>
        <taxon>Pseudomonadati</taxon>
        <taxon>Pseudomonadota</taxon>
        <taxon>Alphaproteobacteria</taxon>
        <taxon>Rhodobacterales</taxon>
        <taxon>Paracoccaceae</taxon>
        <taxon>Paracoccus</taxon>
    </lineage>
</organism>
<evidence type="ECO:0000313" key="2">
    <source>
        <dbReference type="EMBL" id="MDS9468937.1"/>
    </source>
</evidence>
<protein>
    <submittedName>
        <fullName evidence="2">Sulfotransferase</fullName>
    </submittedName>
</protein>
<dbReference type="InterPro" id="IPR027417">
    <property type="entry name" value="P-loop_NTPase"/>
</dbReference>
<dbReference type="Pfam" id="PF13469">
    <property type="entry name" value="Sulfotransfer_3"/>
    <property type="match status" value="1"/>
</dbReference>
<accession>A0ABU2HV68</accession>
<dbReference type="Gene3D" id="3.40.50.300">
    <property type="entry name" value="P-loop containing nucleotide triphosphate hydrolases"/>
    <property type="match status" value="1"/>
</dbReference>
<feature type="region of interest" description="Disordered" evidence="1">
    <location>
        <begin position="257"/>
        <end position="278"/>
    </location>
</feature>
<dbReference type="PANTHER" id="PTHR10704">
    <property type="entry name" value="CARBOHYDRATE SULFOTRANSFERASE"/>
    <property type="match status" value="1"/>
</dbReference>
<dbReference type="RefSeq" id="WP_311161402.1">
    <property type="nucleotide sequence ID" value="NZ_JAVQLW010000002.1"/>
</dbReference>
<reference evidence="3" key="1">
    <citation type="submission" date="2023-07" db="EMBL/GenBank/DDBJ databases">
        <title>Paracoccus sp. MBLB3053 whole genome sequence.</title>
        <authorList>
            <person name="Hwang C.Y."/>
            <person name="Cho E.-S."/>
            <person name="Seo M.-J."/>
        </authorList>
    </citation>
    <scope>NUCLEOTIDE SEQUENCE [LARGE SCALE GENOMIC DNA]</scope>
    <source>
        <strain evidence="3">MBLB3053</strain>
    </source>
</reference>
<dbReference type="InterPro" id="IPR051135">
    <property type="entry name" value="Gal/GlcNAc/GalNAc_ST"/>
</dbReference>